<feature type="domain" description="Large ribosomal subunit protein bL25 L25" evidence="7">
    <location>
        <begin position="5"/>
        <end position="95"/>
    </location>
</feature>
<evidence type="ECO:0000259" key="8">
    <source>
        <dbReference type="Pfam" id="PF14693"/>
    </source>
</evidence>
<sequence length="257" mass="26681">MKFDLAVTVREQSGKGIARQLRRSGKIPAVLYGQGECVLLTVNPDELVKILKAQSGSTVLVSLTIAGATTKASRTALLRDYQVDPITGSVLHADLFEVSMDKPIRVKVPVHVVGGIPIGVKEGGVLHNNTRELHIECLPAAMPDQIDVDASSLGISQGIHLKDVAQREGIRFLDDEDLMIVSVAAPISDAKLEALLTGGAGTATEPEVATKGKEAGEGGEPAKAGAAAAAGDAKGGDKKAAGKDAPKAEKKDAEKKK</sequence>
<dbReference type="GO" id="GO:0022625">
    <property type="term" value="C:cytosolic large ribosomal subunit"/>
    <property type="evidence" value="ECO:0007669"/>
    <property type="project" value="TreeGrafter"/>
</dbReference>
<dbReference type="InterPro" id="IPR020056">
    <property type="entry name" value="Rbsml_bL25/Gln-tRNA_synth_N"/>
</dbReference>
<evidence type="ECO:0000256" key="3">
    <source>
        <dbReference type="ARBA" id="ARBA00022980"/>
    </source>
</evidence>
<feature type="compositionally biased region" description="Low complexity" evidence="6">
    <location>
        <begin position="221"/>
        <end position="232"/>
    </location>
</feature>
<dbReference type="AlphaFoldDB" id="A0A330L1T7"/>
<dbReference type="SUPFAM" id="SSF50715">
    <property type="entry name" value="Ribosomal protein L25-like"/>
    <property type="match status" value="1"/>
</dbReference>
<dbReference type="InterPro" id="IPR037121">
    <property type="entry name" value="Ribosomal_bL25_C"/>
</dbReference>
<dbReference type="Gene3D" id="2.40.240.10">
    <property type="entry name" value="Ribosomal Protein L25, Chain P"/>
    <property type="match status" value="1"/>
</dbReference>
<dbReference type="OrthoDB" id="9806411at2"/>
<feature type="compositionally biased region" description="Basic and acidic residues" evidence="6">
    <location>
        <begin position="234"/>
        <end position="257"/>
    </location>
</feature>
<dbReference type="Gene3D" id="2.170.120.20">
    <property type="entry name" value="Ribosomal protein L25, beta domain"/>
    <property type="match status" value="1"/>
</dbReference>
<dbReference type="CDD" id="cd00495">
    <property type="entry name" value="Ribosomal_L25_TL5_CTC"/>
    <property type="match status" value="1"/>
</dbReference>
<keyword evidence="3 5" id="KW-0689">Ribosomal protein</keyword>
<accession>A0A330L1T7</accession>
<keyword evidence="2 5" id="KW-0694">RNA-binding</keyword>
<dbReference type="InterPro" id="IPR020930">
    <property type="entry name" value="Ribosomal_uL5_bac-type"/>
</dbReference>
<dbReference type="RefSeq" id="WP_121988102.1">
    <property type="nucleotide sequence ID" value="NZ_OUNR01000001.1"/>
</dbReference>
<feature type="domain" description="Large ribosomal subunit protein bL25 beta" evidence="8">
    <location>
        <begin position="104"/>
        <end position="186"/>
    </location>
</feature>
<evidence type="ECO:0000256" key="1">
    <source>
        <dbReference type="ARBA" id="ARBA00022730"/>
    </source>
</evidence>
<dbReference type="InterPro" id="IPR020057">
    <property type="entry name" value="Ribosomal_bL25_b-dom"/>
</dbReference>
<reference evidence="10" key="1">
    <citation type="submission" date="2018-04" db="EMBL/GenBank/DDBJ databases">
        <authorList>
            <person name="Lucker S."/>
            <person name="Sakoula D."/>
        </authorList>
    </citation>
    <scope>NUCLEOTIDE SEQUENCE [LARGE SCALE GENOMIC DNA]</scope>
</reference>
<comment type="function">
    <text evidence="5">This is one of the proteins that binds to the 5S RNA in the ribosome where it forms part of the central protuberance.</text>
</comment>
<dbReference type="GO" id="GO:0003735">
    <property type="term" value="F:structural constituent of ribosome"/>
    <property type="evidence" value="ECO:0007669"/>
    <property type="project" value="InterPro"/>
</dbReference>
<comment type="subunit">
    <text evidence="5">Part of the 50S ribosomal subunit; part of the 5S rRNA/L5/L18/L25 subcomplex. Contacts the 5S rRNA. Binds to the 5S rRNA independently of L5 and L18.</text>
</comment>
<evidence type="ECO:0000256" key="6">
    <source>
        <dbReference type="SAM" id="MobiDB-lite"/>
    </source>
</evidence>
<dbReference type="Proteomes" id="UP000248168">
    <property type="component" value="Unassembled WGS sequence"/>
</dbReference>
<evidence type="ECO:0000313" key="10">
    <source>
        <dbReference type="Proteomes" id="UP000248168"/>
    </source>
</evidence>
<dbReference type="EMBL" id="OUNR01000001">
    <property type="protein sequence ID" value="SPP63594.1"/>
    <property type="molecule type" value="Genomic_DNA"/>
</dbReference>
<dbReference type="InterPro" id="IPR011035">
    <property type="entry name" value="Ribosomal_bL25/Gln-tRNA_synth"/>
</dbReference>
<evidence type="ECO:0000259" key="7">
    <source>
        <dbReference type="Pfam" id="PF01386"/>
    </source>
</evidence>
<organism evidence="9 10">
    <name type="scientific">Nitrospira lenta</name>
    <dbReference type="NCBI Taxonomy" id="1436998"/>
    <lineage>
        <taxon>Bacteria</taxon>
        <taxon>Pseudomonadati</taxon>
        <taxon>Nitrospirota</taxon>
        <taxon>Nitrospiria</taxon>
        <taxon>Nitrospirales</taxon>
        <taxon>Nitrospiraceae</taxon>
        <taxon>Nitrospira</taxon>
    </lineage>
</organism>
<dbReference type="PANTHER" id="PTHR33284">
    <property type="entry name" value="RIBOSOMAL PROTEIN L25/GLN-TRNA SYNTHETASE, ANTI-CODON-BINDING DOMAIN-CONTAINING PROTEIN"/>
    <property type="match status" value="1"/>
</dbReference>
<dbReference type="HAMAP" id="MF_01334">
    <property type="entry name" value="Ribosomal_bL25_CTC"/>
    <property type="match status" value="1"/>
</dbReference>
<evidence type="ECO:0000256" key="4">
    <source>
        <dbReference type="ARBA" id="ARBA00023274"/>
    </source>
</evidence>
<dbReference type="GO" id="GO:0006412">
    <property type="term" value="P:translation"/>
    <property type="evidence" value="ECO:0007669"/>
    <property type="project" value="UniProtKB-UniRule"/>
</dbReference>
<dbReference type="GO" id="GO:0008097">
    <property type="term" value="F:5S rRNA binding"/>
    <property type="evidence" value="ECO:0007669"/>
    <property type="project" value="InterPro"/>
</dbReference>
<evidence type="ECO:0000313" key="9">
    <source>
        <dbReference type="EMBL" id="SPP63594.1"/>
    </source>
</evidence>
<dbReference type="NCBIfam" id="TIGR00731">
    <property type="entry name" value="bL25_bact_ctc"/>
    <property type="match status" value="1"/>
</dbReference>
<evidence type="ECO:0000256" key="2">
    <source>
        <dbReference type="ARBA" id="ARBA00022884"/>
    </source>
</evidence>
<dbReference type="InterPro" id="IPR029751">
    <property type="entry name" value="Ribosomal_L25_dom"/>
</dbReference>
<comment type="similarity">
    <text evidence="5">Belongs to the bacterial ribosomal protein bL25 family. CTC subfamily.</text>
</comment>
<gene>
    <name evidence="5 9" type="primary">rplY</name>
    <name evidence="5" type="synonym">ctc</name>
    <name evidence="9" type="ORF">NITLEN_10680</name>
</gene>
<feature type="region of interest" description="Disordered" evidence="6">
    <location>
        <begin position="201"/>
        <end position="257"/>
    </location>
</feature>
<protein>
    <recommendedName>
        <fullName evidence="5">Large ribosomal subunit protein bL25</fullName>
    </recommendedName>
    <alternativeName>
        <fullName evidence="5">General stress protein CTC</fullName>
    </alternativeName>
</protein>
<dbReference type="PANTHER" id="PTHR33284:SF1">
    <property type="entry name" value="RIBOSOMAL PROTEIN L25_GLN-TRNA SYNTHETASE, ANTI-CODON-BINDING DOMAIN-CONTAINING PROTEIN"/>
    <property type="match status" value="1"/>
</dbReference>
<keyword evidence="4 5" id="KW-0687">Ribonucleoprotein</keyword>
<evidence type="ECO:0000256" key="5">
    <source>
        <dbReference type="HAMAP-Rule" id="MF_01334"/>
    </source>
</evidence>
<dbReference type="Pfam" id="PF01386">
    <property type="entry name" value="Ribosomal_L25p"/>
    <property type="match status" value="1"/>
</dbReference>
<keyword evidence="1 5" id="KW-0699">rRNA-binding</keyword>
<dbReference type="InParanoid" id="A0A330L1T7"/>
<dbReference type="InterPro" id="IPR001021">
    <property type="entry name" value="Ribosomal_bL25_long"/>
</dbReference>
<proteinExistence type="inferred from homology"/>
<dbReference type="Pfam" id="PF14693">
    <property type="entry name" value="Ribosomal_TL5_C"/>
    <property type="match status" value="1"/>
</dbReference>
<keyword evidence="10" id="KW-1185">Reference proteome</keyword>
<name>A0A330L1T7_9BACT</name>